<dbReference type="KEGG" id="ffu:CLAFUR5_13717"/>
<sequence>MIPTLSSTQRSRQQTLQIFQSALKSQTLKRFVLTSSSSARYTTSPKSKKPRTITAQDWNIDAVARAWASPPYTPDRFFDVYAASQTQSEHALWKALRECETDVVVNAVAPDSNFGPSLVSGHKSSTGKILYDAWKQSDGSMLRPFMDGGYRWLLDVRDSASLHVSALLDPDVQNERLLGYAHEYNGHQLS</sequence>
<dbReference type="RefSeq" id="XP_047768855.1">
    <property type="nucleotide sequence ID" value="XM_047912865.1"/>
</dbReference>
<dbReference type="InterPro" id="IPR036291">
    <property type="entry name" value="NAD(P)-bd_dom_sf"/>
</dbReference>
<dbReference type="GeneID" id="71993595"/>
<dbReference type="EMBL" id="CP090174">
    <property type="protein sequence ID" value="UJO24489.1"/>
    <property type="molecule type" value="Genomic_DNA"/>
</dbReference>
<gene>
    <name evidence="1" type="ORF">CLAFUR5_13717</name>
</gene>
<accession>A0A9Q8UVY8</accession>
<proteinExistence type="predicted"/>
<name>A0A9Q8UVY8_PASFU</name>
<keyword evidence="2" id="KW-1185">Reference proteome</keyword>
<dbReference type="OrthoDB" id="2735536at2759"/>
<dbReference type="Gene3D" id="3.40.50.720">
    <property type="entry name" value="NAD(P)-binding Rossmann-like Domain"/>
    <property type="match status" value="1"/>
</dbReference>
<dbReference type="AlphaFoldDB" id="A0A9Q8UVY8"/>
<reference evidence="1" key="1">
    <citation type="submission" date="2021-12" db="EMBL/GenBank/DDBJ databases">
        <authorList>
            <person name="Zaccaron A."/>
            <person name="Stergiopoulos I."/>
        </authorList>
    </citation>
    <scope>NUCLEOTIDE SEQUENCE</scope>
    <source>
        <strain evidence="1">Race5_Kim</strain>
    </source>
</reference>
<organism evidence="1 2">
    <name type="scientific">Passalora fulva</name>
    <name type="common">Tomato leaf mold</name>
    <name type="synonym">Cladosporium fulvum</name>
    <dbReference type="NCBI Taxonomy" id="5499"/>
    <lineage>
        <taxon>Eukaryota</taxon>
        <taxon>Fungi</taxon>
        <taxon>Dikarya</taxon>
        <taxon>Ascomycota</taxon>
        <taxon>Pezizomycotina</taxon>
        <taxon>Dothideomycetes</taxon>
        <taxon>Dothideomycetidae</taxon>
        <taxon>Mycosphaerellales</taxon>
        <taxon>Mycosphaerellaceae</taxon>
        <taxon>Fulvia</taxon>
    </lineage>
</organism>
<dbReference type="SUPFAM" id="SSF51735">
    <property type="entry name" value="NAD(P)-binding Rossmann-fold domains"/>
    <property type="match status" value="1"/>
</dbReference>
<evidence type="ECO:0000313" key="2">
    <source>
        <dbReference type="Proteomes" id="UP000756132"/>
    </source>
</evidence>
<reference evidence="1" key="2">
    <citation type="journal article" date="2022" name="Microb. Genom.">
        <title>A chromosome-scale genome assembly of the tomato pathogen Cladosporium fulvum reveals a compartmentalized genome architecture and the presence of a dispensable chromosome.</title>
        <authorList>
            <person name="Zaccaron A.Z."/>
            <person name="Chen L.H."/>
            <person name="Samaras A."/>
            <person name="Stergiopoulos I."/>
        </authorList>
    </citation>
    <scope>NUCLEOTIDE SEQUENCE</scope>
    <source>
        <strain evidence="1">Race5_Kim</strain>
    </source>
</reference>
<dbReference type="Proteomes" id="UP000756132">
    <property type="component" value="Chromosome 12"/>
</dbReference>
<protein>
    <submittedName>
        <fullName evidence="1">NAD-dependent epimerase/dehydratase terH</fullName>
    </submittedName>
</protein>
<evidence type="ECO:0000313" key="1">
    <source>
        <dbReference type="EMBL" id="UJO24489.1"/>
    </source>
</evidence>